<organism evidence="9 10">
    <name type="scientific">Trichobilharzia regenti</name>
    <name type="common">Nasal bird schistosome</name>
    <dbReference type="NCBI Taxonomy" id="157069"/>
    <lineage>
        <taxon>Eukaryota</taxon>
        <taxon>Metazoa</taxon>
        <taxon>Spiralia</taxon>
        <taxon>Lophotrochozoa</taxon>
        <taxon>Platyhelminthes</taxon>
        <taxon>Trematoda</taxon>
        <taxon>Digenea</taxon>
        <taxon>Strigeidida</taxon>
        <taxon>Schistosomatoidea</taxon>
        <taxon>Schistosomatidae</taxon>
        <taxon>Trichobilharzia</taxon>
    </lineage>
</organism>
<keyword evidence="4" id="KW-0496">Mitochondrion</keyword>
<dbReference type="AlphaFoldDB" id="A0AA85KQP3"/>
<dbReference type="InterPro" id="IPR000307">
    <property type="entry name" value="Ribosomal_bS16"/>
</dbReference>
<keyword evidence="9" id="KW-1185">Reference proteome</keyword>
<evidence type="ECO:0000256" key="8">
    <source>
        <dbReference type="SAM" id="MobiDB-lite"/>
    </source>
</evidence>
<evidence type="ECO:0000256" key="6">
    <source>
        <dbReference type="ARBA" id="ARBA00035263"/>
    </source>
</evidence>
<dbReference type="FunFam" id="3.30.1320.10:FF:000004">
    <property type="entry name" value="28S ribosomal protein S16, mitochondrial"/>
    <property type="match status" value="1"/>
</dbReference>
<dbReference type="PANTHER" id="PTHR12919">
    <property type="entry name" value="30S RIBOSOMAL PROTEIN S16"/>
    <property type="match status" value="1"/>
</dbReference>
<keyword evidence="3" id="KW-0689">Ribosomal protein</keyword>
<dbReference type="WBParaSite" id="TREG1_96350.1">
    <property type="protein sequence ID" value="TREG1_96350.1"/>
    <property type="gene ID" value="TREG1_96350"/>
</dbReference>
<accession>A0AA85KQP3</accession>
<dbReference type="PANTHER" id="PTHR12919:SF20">
    <property type="entry name" value="SMALL RIBOSOMAL SUBUNIT PROTEIN BS16M"/>
    <property type="match status" value="1"/>
</dbReference>
<proteinExistence type="inferred from homology"/>
<dbReference type="GO" id="GO:0005743">
    <property type="term" value="C:mitochondrial inner membrane"/>
    <property type="evidence" value="ECO:0007669"/>
    <property type="project" value="UniProtKB-ARBA"/>
</dbReference>
<dbReference type="GO" id="GO:0003735">
    <property type="term" value="F:structural constituent of ribosome"/>
    <property type="evidence" value="ECO:0007669"/>
    <property type="project" value="InterPro"/>
</dbReference>
<reference evidence="10" key="2">
    <citation type="submission" date="2023-11" db="UniProtKB">
        <authorList>
            <consortium name="WormBaseParasite"/>
        </authorList>
    </citation>
    <scope>IDENTIFICATION</scope>
</reference>
<feature type="region of interest" description="Disordered" evidence="8">
    <location>
        <begin position="196"/>
        <end position="225"/>
    </location>
</feature>
<reference evidence="9" key="1">
    <citation type="submission" date="2022-06" db="EMBL/GenBank/DDBJ databases">
        <authorList>
            <person name="Berger JAMES D."/>
            <person name="Berger JAMES D."/>
        </authorList>
    </citation>
    <scope>NUCLEOTIDE SEQUENCE [LARGE SCALE GENOMIC DNA]</scope>
</reference>
<evidence type="ECO:0000256" key="3">
    <source>
        <dbReference type="ARBA" id="ARBA00022980"/>
    </source>
</evidence>
<keyword evidence="5" id="KW-0687">Ribonucleoprotein</keyword>
<evidence type="ECO:0000256" key="2">
    <source>
        <dbReference type="ARBA" id="ARBA00006668"/>
    </source>
</evidence>
<evidence type="ECO:0000256" key="4">
    <source>
        <dbReference type="ARBA" id="ARBA00023128"/>
    </source>
</evidence>
<feature type="compositionally biased region" description="Low complexity" evidence="8">
    <location>
        <begin position="42"/>
        <end position="51"/>
    </location>
</feature>
<dbReference type="NCBIfam" id="TIGR00002">
    <property type="entry name" value="S16"/>
    <property type="match status" value="1"/>
</dbReference>
<comment type="subcellular location">
    <subcellularLocation>
        <location evidence="1">Mitochondrion</location>
    </subcellularLocation>
</comment>
<dbReference type="SUPFAM" id="SSF54565">
    <property type="entry name" value="Ribosomal protein S16"/>
    <property type="match status" value="1"/>
</dbReference>
<name>A0AA85KQP3_TRIRE</name>
<dbReference type="GO" id="GO:0032543">
    <property type="term" value="P:mitochondrial translation"/>
    <property type="evidence" value="ECO:0007669"/>
    <property type="project" value="TreeGrafter"/>
</dbReference>
<sequence length="249" mass="28337">MYGALQRISLLTNLNSKCVQISLSPACVLFNGAQSCVYQSTETSSSSSSSSENRRFLPGPKKPSTWWPHQPLVPGRRVVKFYPIRFRHKPRIALVREGCTNRPFFTIQIKSNLAESKKLGIEQVGSWDPFPNIHGEQLIALNFERIAYWIGMGAEPSERVAELLGLCGFLPVHPRSYLMAYRARIAMMKYLVRQKQKKEQEEEEGDKETTEMAENSSIDGGSKELDIDSRVDSIWSKSKSPSWWYYGLP</sequence>
<protein>
    <recommendedName>
        <fullName evidence="6">Small ribosomal subunit protein bS16m</fullName>
    </recommendedName>
    <alternativeName>
        <fullName evidence="7">28S ribosomal protein S16, mitochondrial</fullName>
    </alternativeName>
</protein>
<dbReference type="Proteomes" id="UP000050795">
    <property type="component" value="Unassembled WGS sequence"/>
</dbReference>
<evidence type="ECO:0000256" key="5">
    <source>
        <dbReference type="ARBA" id="ARBA00023274"/>
    </source>
</evidence>
<dbReference type="GO" id="GO:0005763">
    <property type="term" value="C:mitochondrial small ribosomal subunit"/>
    <property type="evidence" value="ECO:0007669"/>
    <property type="project" value="TreeGrafter"/>
</dbReference>
<evidence type="ECO:0000256" key="1">
    <source>
        <dbReference type="ARBA" id="ARBA00004173"/>
    </source>
</evidence>
<evidence type="ECO:0000256" key="7">
    <source>
        <dbReference type="ARBA" id="ARBA00035438"/>
    </source>
</evidence>
<dbReference type="Gene3D" id="3.30.1320.10">
    <property type="match status" value="1"/>
</dbReference>
<dbReference type="Pfam" id="PF00886">
    <property type="entry name" value="Ribosomal_S16"/>
    <property type="match status" value="1"/>
</dbReference>
<comment type="similarity">
    <text evidence="2">Belongs to the bacterial ribosomal protein bS16 family.</text>
</comment>
<dbReference type="InterPro" id="IPR023803">
    <property type="entry name" value="Ribosomal_bS16_dom_sf"/>
</dbReference>
<evidence type="ECO:0000313" key="9">
    <source>
        <dbReference type="Proteomes" id="UP000050795"/>
    </source>
</evidence>
<feature type="region of interest" description="Disordered" evidence="8">
    <location>
        <begin position="42"/>
        <end position="62"/>
    </location>
</feature>
<evidence type="ECO:0000313" key="10">
    <source>
        <dbReference type="WBParaSite" id="TREG1_96350.1"/>
    </source>
</evidence>